<comment type="similarity">
    <text evidence="10">Belongs to the CRISPR-associated endonuclease Cas1 family.</text>
</comment>
<dbReference type="InterPro" id="IPR050646">
    <property type="entry name" value="Cas1"/>
</dbReference>
<reference evidence="11 12" key="1">
    <citation type="journal article" date="2015" name="Genome Announc.">
        <title>Expanding the biotechnology potential of lactobacilli through comparative genomics of 213 strains and associated genera.</title>
        <authorList>
            <person name="Sun Z."/>
            <person name="Harris H.M."/>
            <person name="McCann A."/>
            <person name="Guo C."/>
            <person name="Argimon S."/>
            <person name="Zhang W."/>
            <person name="Yang X."/>
            <person name="Jeffery I.B."/>
            <person name="Cooney J.C."/>
            <person name="Kagawa T.F."/>
            <person name="Liu W."/>
            <person name="Song Y."/>
            <person name="Salvetti E."/>
            <person name="Wrobel A."/>
            <person name="Rasinkangas P."/>
            <person name="Parkhill J."/>
            <person name="Rea M.C."/>
            <person name="O'Sullivan O."/>
            <person name="Ritari J."/>
            <person name="Douillard F.P."/>
            <person name="Paul Ross R."/>
            <person name="Yang R."/>
            <person name="Briner A.E."/>
            <person name="Felis G.E."/>
            <person name="de Vos W.M."/>
            <person name="Barrangou R."/>
            <person name="Klaenhammer T.R."/>
            <person name="Caufield P.W."/>
            <person name="Cui Y."/>
            <person name="Zhang H."/>
            <person name="O'Toole P.W."/>
        </authorList>
    </citation>
    <scope>NUCLEOTIDE SEQUENCE [LARGE SCALE GENOMIC DNA]</scope>
    <source>
        <strain evidence="11 12">DSM 13345</strain>
    </source>
</reference>
<organism evidence="11 12">
    <name type="scientific">Limosilactobacillus mucosae DSM 13345</name>
    <dbReference type="NCBI Taxonomy" id="1423771"/>
    <lineage>
        <taxon>Bacteria</taxon>
        <taxon>Bacillati</taxon>
        <taxon>Bacillota</taxon>
        <taxon>Bacilli</taxon>
        <taxon>Lactobacillales</taxon>
        <taxon>Lactobacillaceae</taxon>
        <taxon>Limosilactobacillus</taxon>
    </lineage>
</organism>
<dbReference type="RefSeq" id="WP_056968736.1">
    <property type="nucleotide sequence ID" value="NZ_AZEQ01000030.1"/>
</dbReference>
<keyword evidence="7 10" id="KW-0238">DNA-binding</keyword>
<evidence type="ECO:0000313" key="11">
    <source>
        <dbReference type="EMBL" id="KRL23635.1"/>
    </source>
</evidence>
<proteinExistence type="inferred from homology"/>
<evidence type="ECO:0000313" key="12">
    <source>
        <dbReference type="Proteomes" id="UP000050901"/>
    </source>
</evidence>
<dbReference type="GO" id="GO:0043571">
    <property type="term" value="P:maintenance of CRISPR repeat elements"/>
    <property type="evidence" value="ECO:0007669"/>
    <property type="project" value="UniProtKB-UniRule"/>
</dbReference>
<accession>A0A0R1P3Q5</accession>
<dbReference type="GO" id="GO:0046872">
    <property type="term" value="F:metal ion binding"/>
    <property type="evidence" value="ECO:0007669"/>
    <property type="project" value="UniProtKB-UniRule"/>
</dbReference>
<dbReference type="EMBL" id="AZEQ01000030">
    <property type="protein sequence ID" value="KRL23635.1"/>
    <property type="molecule type" value="Genomic_DNA"/>
</dbReference>
<keyword evidence="3 10" id="KW-0255">Endonuclease</keyword>
<evidence type="ECO:0000256" key="1">
    <source>
        <dbReference type="ARBA" id="ARBA00022722"/>
    </source>
</evidence>
<evidence type="ECO:0000256" key="5">
    <source>
        <dbReference type="ARBA" id="ARBA00022842"/>
    </source>
</evidence>
<name>A0A0R1P3Q5_LIMMU</name>
<dbReference type="PATRIC" id="fig|1423771.3.peg.1388"/>
<keyword evidence="8 10" id="KW-0464">Manganese</keyword>
<evidence type="ECO:0000256" key="8">
    <source>
        <dbReference type="ARBA" id="ARBA00023211"/>
    </source>
</evidence>
<dbReference type="Proteomes" id="UP000050901">
    <property type="component" value="Unassembled WGS sequence"/>
</dbReference>
<dbReference type="InterPro" id="IPR019856">
    <property type="entry name" value="CRISPR-assoc_Cas1_DVULG"/>
</dbReference>
<dbReference type="GO" id="GO:0016787">
    <property type="term" value="F:hydrolase activity"/>
    <property type="evidence" value="ECO:0007669"/>
    <property type="project" value="UniProtKB-KW"/>
</dbReference>
<evidence type="ECO:0000256" key="2">
    <source>
        <dbReference type="ARBA" id="ARBA00022723"/>
    </source>
</evidence>
<sequence length="343" mass="39289">MKQLLNTLYITMPETYLACSGNDIVIMLDQKCIAKLPMQNFESVVTFGYSGMSPSLMQKCLDAGIAVTFMSNSGHLRGRLVGKRIGNVYLRQGQYQIANDQSASLKIAKNFILGKVYNQRWIIERFLRDHPLQIDVERFRTISQRLKKGLDDIQSSISIDELRGIEGRLATDYYSIFDDMIINQKDDFYYHGRNRRPPLDRVNSLLSLAYSLLRVECASALAANGLDTYIGFMHVDRPGRESLALDLMEELRGVVADRFVLRLINKQMVHANDFIQKADGATIMTDEARKRFLTGWQKNKMVELNHPYLKEKIEWGLVPFAQAQLLARCIRGDTDGYAPFLWK</sequence>
<keyword evidence="2 10" id="KW-0479">Metal-binding</keyword>
<dbReference type="GO" id="GO:0003677">
    <property type="term" value="F:DNA binding"/>
    <property type="evidence" value="ECO:0007669"/>
    <property type="project" value="UniProtKB-KW"/>
</dbReference>
<comment type="cofactor">
    <cofactor evidence="10">
        <name>Mg(2+)</name>
        <dbReference type="ChEBI" id="CHEBI:18420"/>
    </cofactor>
    <cofactor evidence="10">
        <name>Mn(2+)</name>
        <dbReference type="ChEBI" id="CHEBI:29035"/>
    </cofactor>
</comment>
<comment type="subunit">
    <text evidence="9 10">Homodimer, forms a heterotetramer with a Cas2 homodimer.</text>
</comment>
<dbReference type="PANTHER" id="PTHR34353">
    <property type="entry name" value="CRISPR-ASSOCIATED ENDONUCLEASE CAS1 1"/>
    <property type="match status" value="1"/>
</dbReference>
<dbReference type="AlphaFoldDB" id="A0A0R1P3Q5"/>
<keyword evidence="1 10" id="KW-0540">Nuclease</keyword>
<evidence type="ECO:0000256" key="10">
    <source>
        <dbReference type="HAMAP-Rule" id="MF_01470"/>
    </source>
</evidence>
<gene>
    <name evidence="10" type="primary">cas1</name>
    <name evidence="11" type="ORF">FC47_GL001376</name>
</gene>
<dbReference type="Pfam" id="PF01867">
    <property type="entry name" value="Cas_Cas1"/>
    <property type="match status" value="1"/>
</dbReference>
<comment type="function">
    <text evidence="10">CRISPR (clustered regularly interspaced short palindromic repeat), is an adaptive immune system that provides protection against mobile genetic elements (viruses, transposable elements and conjugative plasmids). CRISPR clusters contain spacers, sequences complementary to antecedent mobile elements, and target invading nucleic acids. CRISPR clusters are transcribed and processed into CRISPR RNA (crRNA). Acts as a dsDNA endonuclease. Involved in the integration of spacer DNA into the CRISPR cassette.</text>
</comment>
<dbReference type="PANTHER" id="PTHR34353:SF2">
    <property type="entry name" value="CRISPR-ASSOCIATED ENDONUCLEASE CAS1 1"/>
    <property type="match status" value="1"/>
</dbReference>
<dbReference type="EC" id="3.1.-.-" evidence="10"/>
<dbReference type="NCBIfam" id="TIGR03640">
    <property type="entry name" value="cas1_DVULG"/>
    <property type="match status" value="1"/>
</dbReference>
<dbReference type="HAMAP" id="MF_01470">
    <property type="entry name" value="Cas1"/>
    <property type="match status" value="1"/>
</dbReference>
<dbReference type="InterPro" id="IPR002729">
    <property type="entry name" value="CRISPR-assoc_Cas1"/>
</dbReference>
<evidence type="ECO:0000256" key="4">
    <source>
        <dbReference type="ARBA" id="ARBA00022801"/>
    </source>
</evidence>
<feature type="binding site" evidence="10">
    <location>
        <position position="234"/>
    </location>
    <ligand>
        <name>Mn(2+)</name>
        <dbReference type="ChEBI" id="CHEBI:29035"/>
    </ligand>
</feature>
<evidence type="ECO:0000256" key="6">
    <source>
        <dbReference type="ARBA" id="ARBA00023118"/>
    </source>
</evidence>
<dbReference type="NCBIfam" id="TIGR00287">
    <property type="entry name" value="cas1"/>
    <property type="match status" value="1"/>
</dbReference>
<dbReference type="Gene3D" id="1.20.120.920">
    <property type="entry name" value="CRISPR-associated endonuclease Cas1, C-terminal domain"/>
    <property type="match status" value="1"/>
</dbReference>
<feature type="binding site" evidence="10">
    <location>
        <position position="166"/>
    </location>
    <ligand>
        <name>Mn(2+)</name>
        <dbReference type="ChEBI" id="CHEBI:29035"/>
    </ligand>
</feature>
<evidence type="ECO:0000256" key="7">
    <source>
        <dbReference type="ARBA" id="ARBA00023125"/>
    </source>
</evidence>
<keyword evidence="4 10" id="KW-0378">Hydrolase</keyword>
<feature type="binding site" evidence="10">
    <location>
        <position position="249"/>
    </location>
    <ligand>
        <name>Mn(2+)</name>
        <dbReference type="ChEBI" id="CHEBI:29035"/>
    </ligand>
</feature>
<evidence type="ECO:0000256" key="3">
    <source>
        <dbReference type="ARBA" id="ARBA00022759"/>
    </source>
</evidence>
<dbReference type="InterPro" id="IPR042206">
    <property type="entry name" value="CRISPR-assoc_Cas1_C"/>
</dbReference>
<keyword evidence="5 10" id="KW-0460">Magnesium</keyword>
<dbReference type="GO" id="GO:0004520">
    <property type="term" value="F:DNA endonuclease activity"/>
    <property type="evidence" value="ECO:0007669"/>
    <property type="project" value="InterPro"/>
</dbReference>
<evidence type="ECO:0000256" key="9">
    <source>
        <dbReference type="ARBA" id="ARBA00038592"/>
    </source>
</evidence>
<dbReference type="GO" id="GO:0051607">
    <property type="term" value="P:defense response to virus"/>
    <property type="evidence" value="ECO:0007669"/>
    <property type="project" value="UniProtKB-UniRule"/>
</dbReference>
<protein>
    <recommendedName>
        <fullName evidence="10">CRISPR-associated endonuclease Cas1</fullName>
        <ecNumber evidence="10">3.1.-.-</ecNumber>
    </recommendedName>
</protein>
<comment type="caution">
    <text evidence="11">The sequence shown here is derived from an EMBL/GenBank/DDBJ whole genome shotgun (WGS) entry which is preliminary data.</text>
</comment>
<dbReference type="InterPro" id="IPR042211">
    <property type="entry name" value="CRISPR-assoc_Cas1_N"/>
</dbReference>
<dbReference type="Gene3D" id="3.100.10.20">
    <property type="entry name" value="CRISPR-associated endonuclease Cas1, N-terminal domain"/>
    <property type="match status" value="1"/>
</dbReference>
<keyword evidence="6 10" id="KW-0051">Antiviral defense</keyword>